<dbReference type="InterPro" id="IPR034904">
    <property type="entry name" value="FSCA_dom_sf"/>
</dbReference>
<dbReference type="Gene3D" id="3.30.300.130">
    <property type="entry name" value="Fe-S cluster assembly (FSCA)"/>
    <property type="match status" value="1"/>
</dbReference>
<dbReference type="GO" id="GO:0032259">
    <property type="term" value="P:methylation"/>
    <property type="evidence" value="ECO:0007669"/>
    <property type="project" value="UniProtKB-KW"/>
</dbReference>
<dbReference type="InterPro" id="IPR052339">
    <property type="entry name" value="Fe-S_Maturation_MIP18"/>
</dbReference>
<organism evidence="1 2">
    <name type="scientific">Vagococcus martis</name>
    <dbReference type="NCBI Taxonomy" id="1768210"/>
    <lineage>
        <taxon>Bacteria</taxon>
        <taxon>Bacillati</taxon>
        <taxon>Bacillota</taxon>
        <taxon>Bacilli</taxon>
        <taxon>Lactobacillales</taxon>
        <taxon>Enterococcaceae</taxon>
        <taxon>Vagococcus</taxon>
    </lineage>
</organism>
<gene>
    <name evidence="1" type="ORF">BW731_00540</name>
</gene>
<accession>A0A1V4DEE4</accession>
<evidence type="ECO:0000313" key="1">
    <source>
        <dbReference type="EMBL" id="OPF86791.1"/>
    </source>
</evidence>
<reference evidence="1 2" key="1">
    <citation type="submission" date="2017-02" db="EMBL/GenBank/DDBJ databases">
        <title>Vagococcus cremeus sp. nov., isolated from the small intestine of a marten, Martes flavigula.</title>
        <authorList>
            <person name="Tak E.J."/>
            <person name="Bae J.-W."/>
        </authorList>
    </citation>
    <scope>NUCLEOTIDE SEQUENCE [LARGE SCALE GENOMIC DNA]</scope>
    <source>
        <strain evidence="1 2">D7T301</strain>
    </source>
</reference>
<name>A0A1V4DEE4_9ENTE</name>
<protein>
    <submittedName>
        <fullName evidence="1">DNA methyltransferase</fullName>
    </submittedName>
</protein>
<keyword evidence="2" id="KW-1185">Reference proteome</keyword>
<dbReference type="Proteomes" id="UP000189970">
    <property type="component" value="Unassembled WGS sequence"/>
</dbReference>
<comment type="caution">
    <text evidence="1">The sequence shown here is derived from an EMBL/GenBank/DDBJ whole genome shotgun (WGS) entry which is preliminary data.</text>
</comment>
<dbReference type="AlphaFoldDB" id="A0A1V4DEE4"/>
<evidence type="ECO:0000313" key="2">
    <source>
        <dbReference type="Proteomes" id="UP000189970"/>
    </source>
</evidence>
<keyword evidence="1" id="KW-0489">Methyltransferase</keyword>
<sequence length="55" mass="6480">MLIYQCPLADVITEQIHDALSDIDEIKKLEVKLVWYPAWTTDRMSRYARISLGIR</sequence>
<proteinExistence type="predicted"/>
<dbReference type="SUPFAM" id="SSF117916">
    <property type="entry name" value="Fe-S cluster assembly (FSCA) domain-like"/>
    <property type="match status" value="1"/>
</dbReference>
<keyword evidence="1" id="KW-0808">Transferase</keyword>
<dbReference type="PANTHER" id="PTHR42831">
    <property type="entry name" value="FE-S PROTEIN MATURATION AUXILIARY FACTOR YITW"/>
    <property type="match status" value="1"/>
</dbReference>
<dbReference type="GO" id="GO:0008168">
    <property type="term" value="F:methyltransferase activity"/>
    <property type="evidence" value="ECO:0007669"/>
    <property type="project" value="UniProtKB-KW"/>
</dbReference>
<dbReference type="EMBL" id="MVAB01000001">
    <property type="protein sequence ID" value="OPF86791.1"/>
    <property type="molecule type" value="Genomic_DNA"/>
</dbReference>
<dbReference type="PANTHER" id="PTHR42831:SF1">
    <property type="entry name" value="FE-S PROTEIN MATURATION AUXILIARY FACTOR YITW"/>
    <property type="match status" value="1"/>
</dbReference>